<dbReference type="Pfam" id="PF18332">
    <property type="entry name" value="XRN1_D1"/>
    <property type="match status" value="1"/>
</dbReference>
<feature type="domain" description="Xrn1 N-terminal" evidence="7">
    <location>
        <begin position="1"/>
        <end position="226"/>
    </location>
</feature>
<comment type="subcellular location">
    <subcellularLocation>
        <location evidence="5">Cytoplasm</location>
    </subcellularLocation>
</comment>
<name>A0ABM1J975_POLDO</name>
<dbReference type="GeneID" id="107073086"/>
<dbReference type="CDD" id="cd18673">
    <property type="entry name" value="PIN_XRN1-2-like"/>
    <property type="match status" value="1"/>
</dbReference>
<dbReference type="InterPro" id="IPR004859">
    <property type="entry name" value="Xrn1_N"/>
</dbReference>
<evidence type="ECO:0000313" key="13">
    <source>
        <dbReference type="RefSeq" id="XP_015189013.1"/>
    </source>
</evidence>
<dbReference type="Proteomes" id="UP000694924">
    <property type="component" value="Unplaced"/>
</dbReference>
<dbReference type="Pfam" id="PF18334">
    <property type="entry name" value="XRN1_D2_D3"/>
    <property type="match status" value="1"/>
</dbReference>
<keyword evidence="12" id="KW-1185">Reference proteome</keyword>
<evidence type="ECO:0000256" key="6">
    <source>
        <dbReference type="SAM" id="MobiDB-lite"/>
    </source>
</evidence>
<evidence type="ECO:0000256" key="5">
    <source>
        <dbReference type="PIRNR" id="PIRNR006743"/>
    </source>
</evidence>
<dbReference type="PIRSF" id="PIRSF006743">
    <property type="entry name" value="Exonuclease_Xnr1"/>
    <property type="match status" value="1"/>
</dbReference>
<dbReference type="EC" id="3.1.13.-" evidence="5"/>
<dbReference type="PANTHER" id="PTHR12341:SF7">
    <property type="entry name" value="5'-3' EXORIBONUCLEASE 1"/>
    <property type="match status" value="1"/>
</dbReference>
<dbReference type="InterPro" id="IPR041106">
    <property type="entry name" value="XRN1_D2_D3"/>
</dbReference>
<reference evidence="13" key="1">
    <citation type="submission" date="2025-08" db="UniProtKB">
        <authorList>
            <consortium name="RefSeq"/>
        </authorList>
    </citation>
    <scope>IDENTIFICATION</scope>
    <source>
        <tissue evidence="13">Whole body</tissue>
    </source>
</reference>
<evidence type="ECO:0000259" key="10">
    <source>
        <dbReference type="Pfam" id="PF18332"/>
    </source>
</evidence>
<keyword evidence="5" id="KW-0694">RNA-binding</keyword>
<feature type="region of interest" description="Disordered" evidence="6">
    <location>
        <begin position="1494"/>
        <end position="1614"/>
    </location>
</feature>
<feature type="compositionally biased region" description="Low complexity" evidence="6">
    <location>
        <begin position="1534"/>
        <end position="1550"/>
    </location>
</feature>
<dbReference type="RefSeq" id="XP_015189013.1">
    <property type="nucleotide sequence ID" value="XM_015333527.1"/>
</dbReference>
<dbReference type="Gene3D" id="2.170.260.40">
    <property type="match status" value="1"/>
</dbReference>
<dbReference type="InterPro" id="IPR027073">
    <property type="entry name" value="5_3_exoribonuclease"/>
</dbReference>
<dbReference type="Gene3D" id="1.25.40.1050">
    <property type="match status" value="1"/>
</dbReference>
<feature type="region of interest" description="Disordered" evidence="6">
    <location>
        <begin position="1192"/>
        <end position="1216"/>
    </location>
</feature>
<dbReference type="InterPro" id="IPR040992">
    <property type="entry name" value="XRN1_D1"/>
</dbReference>
<organism evidence="12 13">
    <name type="scientific">Polistes dominula</name>
    <name type="common">European paper wasp</name>
    <name type="synonym">Vespa dominula</name>
    <dbReference type="NCBI Taxonomy" id="743375"/>
    <lineage>
        <taxon>Eukaryota</taxon>
        <taxon>Metazoa</taxon>
        <taxon>Ecdysozoa</taxon>
        <taxon>Arthropoda</taxon>
        <taxon>Hexapoda</taxon>
        <taxon>Insecta</taxon>
        <taxon>Pterygota</taxon>
        <taxon>Neoptera</taxon>
        <taxon>Endopterygota</taxon>
        <taxon>Hymenoptera</taxon>
        <taxon>Apocrita</taxon>
        <taxon>Aculeata</taxon>
        <taxon>Vespoidea</taxon>
        <taxon>Vespidae</taxon>
        <taxon>Polistinae</taxon>
        <taxon>Polistini</taxon>
        <taxon>Polistes</taxon>
    </lineage>
</organism>
<keyword evidence="1 5" id="KW-0540">Nuclease</keyword>
<dbReference type="PANTHER" id="PTHR12341">
    <property type="entry name" value="5'-&gt;3' EXORIBONUCLEASE"/>
    <property type="match status" value="1"/>
</dbReference>
<comment type="similarity">
    <text evidence="4 5">Belongs to the 5'-3' exonuclease family.</text>
</comment>
<keyword evidence="3 5" id="KW-0269">Exonuclease</keyword>
<feature type="region of interest" description="Disordered" evidence="6">
    <location>
        <begin position="1287"/>
        <end position="1315"/>
    </location>
</feature>
<evidence type="ECO:0000256" key="2">
    <source>
        <dbReference type="ARBA" id="ARBA00022801"/>
    </source>
</evidence>
<keyword evidence="5" id="KW-0963">Cytoplasm</keyword>
<feature type="region of interest" description="Disordered" evidence="6">
    <location>
        <begin position="1229"/>
        <end position="1248"/>
    </location>
</feature>
<dbReference type="InterPro" id="IPR016494">
    <property type="entry name" value="5_3_exoribonuclease_1"/>
</dbReference>
<feature type="compositionally biased region" description="Polar residues" evidence="6">
    <location>
        <begin position="1494"/>
        <end position="1512"/>
    </location>
</feature>
<proteinExistence type="inferred from homology"/>
<gene>
    <name evidence="13" type="primary">LOC107073086</name>
</gene>
<feature type="domain" description="5'-3' exoribonuclease 1 D1" evidence="10">
    <location>
        <begin position="647"/>
        <end position="829"/>
    </location>
</feature>
<feature type="region of interest" description="Disordered" evidence="6">
    <location>
        <begin position="1166"/>
        <end position="1185"/>
    </location>
</feature>
<feature type="domain" description="Xrn1 helical" evidence="8">
    <location>
        <begin position="271"/>
        <end position="603"/>
    </location>
</feature>
<evidence type="ECO:0000256" key="4">
    <source>
        <dbReference type="ARBA" id="ARBA00038299"/>
    </source>
</evidence>
<evidence type="ECO:0000256" key="1">
    <source>
        <dbReference type="ARBA" id="ARBA00022722"/>
    </source>
</evidence>
<evidence type="ECO:0000259" key="8">
    <source>
        <dbReference type="Pfam" id="PF17846"/>
    </source>
</evidence>
<feature type="domain" description="Exoribonuclease Xrn1 D2/D3" evidence="11">
    <location>
        <begin position="841"/>
        <end position="1059"/>
    </location>
</feature>
<dbReference type="Pfam" id="PF18129">
    <property type="entry name" value="SH3_12"/>
    <property type="match status" value="1"/>
</dbReference>
<dbReference type="Pfam" id="PF03159">
    <property type="entry name" value="XRN_N"/>
    <property type="match status" value="1"/>
</dbReference>
<evidence type="ECO:0000313" key="12">
    <source>
        <dbReference type="Proteomes" id="UP000694924"/>
    </source>
</evidence>
<dbReference type="Gene3D" id="2.30.30.750">
    <property type="match status" value="1"/>
</dbReference>
<sequence>MGIPKFFRYISERYPCLSEMLKDYQIPEFDNLYLDMNGIIHTCSHPNNNDISFRITQDEIFNNIFHYTEILFGMIQPKKLFFIAIDGVAPRAKINQQRARRFRTAKASEMQEAKEMANGTFNKDEIFDSNCITPGTVFMSQISKQLRDFIMYKVSTDKLWQKCKILFSGSEVVGEGEHKIMDYIRYLKSQENYNPNTRHCLYGLDADLIMLGLCTHERNFSLLREEVKFGKKQKRVLTPEETKFCLLHLSLLRDYLSHEFSPIKDKLSFPFDIEHIIDDWVLMGFLVGNDFIPNLPNLNIHSGALPLLYHAYMEVLPTLDGYINESGKLRLDRFEVFMERLSRIDVENFAEYYCDFKYLEAKINKYKNTTSDGQMSLKDDDSSQTCSPSIKVDDLLKPFVDMEMQDSDDEKAKYSQDELDDESDSDTYNTEFILHKRDYYMNKLEYEDVNEDVLRSQAEVYVRAIQWNLHYYYDGCCSWSWYYPHHYAPYISDIKGFKDLKLEFELGEPFQPFQQLLAVLPPYSRKLLPEPLQSLLVEEESPIIDYYPSDFKTDLNGKKQDWEAVVLIPFIDEKLLTNAMKPYYEKLTEEERERNKHGPMYMYSYDKDVLGLCHTLGNVSVIESHSHVEIINREDIYVPKEKLVKGLHPRVNLDVYYFGFPTLKYIQHIAELKQAKVKIFEQPSRNDNMILYIQQQEEQPNIKQLAASLLNKTIYVEWPYLREAHVVGVSDSKKKIHLIVPQLGYSSNNILEEELKGACATQWNSEIKSINETYLNRFGIDIGKTNILIHAQPLIGSKYIFAAKEKLSVEKQWQEIPTFYAYQTILKDIPTNSVVPMYKTIDEIFTPGSTCFMLGHPHYGAMGEIVGPKANINSGRIKISVKIVTEPDLTAVKQAYAESKTQYIYGSTAAQRLGISSHLLSRITGTIYIAQNNPREVINIGLNLKFNKRNEEVPGYTKKEYGYGQWLYSKRAIELIRDYMAKFPNLFERLAQNITVDVYSEEELFDKSSDLSSIVAWLKEQHFRGVESRPCGMNVLESEIVQKIEVEVDKYNKAYNHSNKIVMQVKPQLLFNPELYSRQLAPDPKCHTRLLDRIVCVRGSFTVPVGYKGTIIGIQEAKITIDSFYDVLFDKSFLGGLTFNGCSANRGYKLAITDFINISHGERVEHGKSGMENTSNEPTEMSWRRHQNTKIQIQSNNKPTSQQNKPPSNELKTSKPLSSEFQQLWNELHKKEDSSGSSKTPTKIIVKSNEMTEISSNLKSNEKNKQISQDPSAFLKEVLKISDDNAKINLPSKSSGTSTNQNQSQTPKSSDAPPLVQKLFDYARQQRKEIKDNKNSICYYTLLLNHYQMLGLGVPRYNYFVYKQTTLIQAQIILPDAKVFIGDPGLNIPQATQNVAKKVYEELNLDKIKKPDTNILLKPSQQWVNMRQNNPWLQNIRPPPVVLPYMSKPYHTSENPIAHCSKWNMKVPQNPGFPLMTPPPPPQPHNIQIQIQERQTTNNEPKSEVKNATSFVPLQAQKKSRKINMRQTNKETLQNNASNSQSTNKQSTKQQPEKKETFPKPPKTQQNVNKTLEKEVRIQNNSQPSPKLPKSGRPKRSRVAAKFVSPPATNGSGQ</sequence>
<dbReference type="InterPro" id="IPR041412">
    <property type="entry name" value="Xrn1_helical"/>
</dbReference>
<keyword evidence="2 5" id="KW-0378">Hydrolase</keyword>
<feature type="domain" description="5'-3' exoribonuclease 1 SH3-like" evidence="9">
    <location>
        <begin position="1088"/>
        <end position="1157"/>
    </location>
</feature>
<evidence type="ECO:0000259" key="9">
    <source>
        <dbReference type="Pfam" id="PF18129"/>
    </source>
</evidence>
<dbReference type="Gene3D" id="3.40.50.12390">
    <property type="match status" value="2"/>
</dbReference>
<evidence type="ECO:0000259" key="11">
    <source>
        <dbReference type="Pfam" id="PF18334"/>
    </source>
</evidence>
<feature type="compositionally biased region" description="Low complexity" evidence="6">
    <location>
        <begin position="1292"/>
        <end position="1310"/>
    </location>
</feature>
<protein>
    <recommendedName>
        <fullName evidence="5">5'-3' exoribonuclease 1</fullName>
        <ecNumber evidence="5">3.1.13.-</ecNumber>
    </recommendedName>
</protein>
<evidence type="ECO:0000259" key="7">
    <source>
        <dbReference type="Pfam" id="PF03159"/>
    </source>
</evidence>
<dbReference type="InterPro" id="IPR047007">
    <property type="entry name" value="XRN1_D1_sf"/>
</dbReference>
<dbReference type="Pfam" id="PF17846">
    <property type="entry name" value="XRN_M"/>
    <property type="match status" value="1"/>
</dbReference>
<accession>A0ABM1J975</accession>
<evidence type="ECO:0000256" key="3">
    <source>
        <dbReference type="ARBA" id="ARBA00022839"/>
    </source>
</evidence>
<feature type="compositionally biased region" description="Basic residues" evidence="6">
    <location>
        <begin position="1590"/>
        <end position="1599"/>
    </location>
</feature>
<dbReference type="InterPro" id="IPR041385">
    <property type="entry name" value="SH3_12"/>
</dbReference>
<dbReference type="InterPro" id="IPR047008">
    <property type="entry name" value="XRN1_SH3_sf"/>
</dbReference>